<keyword evidence="1" id="KW-0812">Transmembrane</keyword>
<proteinExistence type="predicted"/>
<evidence type="ECO:0000256" key="1">
    <source>
        <dbReference type="SAM" id="Phobius"/>
    </source>
</evidence>
<dbReference type="EMBL" id="UIDG01000165">
    <property type="protein sequence ID" value="SUS06158.1"/>
    <property type="molecule type" value="Genomic_DNA"/>
</dbReference>
<dbReference type="AlphaFoldDB" id="A0A380TDG6"/>
<evidence type="ECO:0000313" key="2">
    <source>
        <dbReference type="EMBL" id="SUS06158.1"/>
    </source>
</evidence>
<keyword evidence="1" id="KW-1133">Transmembrane helix</keyword>
<reference evidence="2" key="1">
    <citation type="submission" date="2018-07" db="EMBL/GenBank/DDBJ databases">
        <authorList>
            <person name="Quirk P.G."/>
            <person name="Krulwich T.A."/>
        </authorList>
    </citation>
    <scope>NUCLEOTIDE SEQUENCE</scope>
</reference>
<accession>A0A380TDG6</accession>
<gene>
    <name evidence="2" type="ORF">DF3PB_2470005</name>
</gene>
<sequence length="349" mass="38740">MISKAFLAAIHAAKRCRRAGQTLFAMIRTALSAEDPRRFNYALALWSGLVLVGCVGGGVVFDRLHRLPAPPLTATNCIDEKLKFLHSTDLGDVGLLAVGSSSTWRNLAFGEIVRAHPEMRPINAAPCYLYMNQTAYLAGFLLSEMPHVATVLSLVTPRDFEDCRSDDTAFFDERVAHDYIFAKSTPWYLYLTNLRPTAFAQDLIRLRRMRLDPSHPANLKMDAFGSSPMAARIGWMPEPRFDDRCFAALADLEATTQAHHARLVVATVPTMPRWRRTFDPDGTVGVHFRERLRQALREPTSLFIDGDALTVGDDDFADPVHLLGDKVAEFTRFVAGRMFSAGPATAGPT</sequence>
<name>A0A380TDG6_9ZZZZ</name>
<feature type="transmembrane region" description="Helical" evidence="1">
    <location>
        <begin position="42"/>
        <end position="61"/>
    </location>
</feature>
<keyword evidence="1" id="KW-0472">Membrane</keyword>
<organism evidence="2">
    <name type="scientific">metagenome</name>
    <dbReference type="NCBI Taxonomy" id="256318"/>
    <lineage>
        <taxon>unclassified sequences</taxon>
        <taxon>metagenomes</taxon>
    </lineage>
</organism>
<protein>
    <submittedName>
        <fullName evidence="2">Uncharacterized protein</fullName>
    </submittedName>
</protein>